<name>A0ABP0ZDL5_9ROSI</name>
<dbReference type="Pfam" id="PF23177">
    <property type="entry name" value="bHLH_IRO3"/>
    <property type="match status" value="1"/>
</dbReference>
<evidence type="ECO:0000256" key="4">
    <source>
        <dbReference type="ARBA" id="ARBA00023163"/>
    </source>
</evidence>
<dbReference type="PANTHER" id="PTHR47075">
    <property type="entry name" value="TRANSCRIPTION FACTOR BHLH47"/>
    <property type="match status" value="1"/>
</dbReference>
<keyword evidence="4" id="KW-0804">Transcription</keyword>
<keyword evidence="3" id="KW-0238">DNA-binding</keyword>
<organism evidence="7 8">
    <name type="scientific">Citrullus colocynthis</name>
    <name type="common">colocynth</name>
    <dbReference type="NCBI Taxonomy" id="252529"/>
    <lineage>
        <taxon>Eukaryota</taxon>
        <taxon>Viridiplantae</taxon>
        <taxon>Streptophyta</taxon>
        <taxon>Embryophyta</taxon>
        <taxon>Tracheophyta</taxon>
        <taxon>Spermatophyta</taxon>
        <taxon>Magnoliopsida</taxon>
        <taxon>eudicotyledons</taxon>
        <taxon>Gunneridae</taxon>
        <taxon>Pentapetalae</taxon>
        <taxon>rosids</taxon>
        <taxon>fabids</taxon>
        <taxon>Cucurbitales</taxon>
        <taxon>Cucurbitaceae</taxon>
        <taxon>Benincaseae</taxon>
        <taxon>Citrullus</taxon>
    </lineage>
</organism>
<dbReference type="Proteomes" id="UP001642487">
    <property type="component" value="Chromosome 9"/>
</dbReference>
<evidence type="ECO:0000259" key="6">
    <source>
        <dbReference type="PROSITE" id="PS50888"/>
    </source>
</evidence>
<proteinExistence type="predicted"/>
<dbReference type="InterPro" id="IPR011598">
    <property type="entry name" value="bHLH_dom"/>
</dbReference>
<dbReference type="SUPFAM" id="SSF47459">
    <property type="entry name" value="HLH, helix-loop-helix DNA-binding domain"/>
    <property type="match status" value="1"/>
</dbReference>
<gene>
    <name evidence="7" type="ORF">CITCOLO1_LOCUS22616</name>
</gene>
<dbReference type="PROSITE" id="PS50888">
    <property type="entry name" value="BHLH"/>
    <property type="match status" value="1"/>
</dbReference>
<evidence type="ECO:0000313" key="8">
    <source>
        <dbReference type="Proteomes" id="UP001642487"/>
    </source>
</evidence>
<evidence type="ECO:0000256" key="3">
    <source>
        <dbReference type="ARBA" id="ARBA00023125"/>
    </source>
</evidence>
<protein>
    <recommendedName>
        <fullName evidence="6">BHLH domain-containing protein</fullName>
    </recommendedName>
</protein>
<dbReference type="PANTHER" id="PTHR47075:SF9">
    <property type="entry name" value="TRANSCRIPTION FACTOR BHLH47"/>
    <property type="match status" value="1"/>
</dbReference>
<dbReference type="InterPro" id="IPR057075">
    <property type="entry name" value="bHLH_IRO3"/>
</dbReference>
<evidence type="ECO:0000256" key="1">
    <source>
        <dbReference type="ARBA" id="ARBA00004123"/>
    </source>
</evidence>
<evidence type="ECO:0000313" key="7">
    <source>
        <dbReference type="EMBL" id="CAK9330132.1"/>
    </source>
</evidence>
<keyword evidence="5" id="KW-0539">Nucleus</keyword>
<keyword evidence="8" id="KW-1185">Reference proteome</keyword>
<evidence type="ECO:0000256" key="2">
    <source>
        <dbReference type="ARBA" id="ARBA00023015"/>
    </source>
</evidence>
<keyword evidence="2" id="KW-0805">Transcription regulation</keyword>
<comment type="subcellular location">
    <subcellularLocation>
        <location evidence="1">Nucleus</location>
    </subcellularLocation>
</comment>
<dbReference type="EMBL" id="OZ021743">
    <property type="protein sequence ID" value="CAK9330132.1"/>
    <property type="molecule type" value="Genomic_DNA"/>
</dbReference>
<feature type="domain" description="BHLH" evidence="6">
    <location>
        <begin position="95"/>
        <end position="145"/>
    </location>
</feature>
<accession>A0ABP0ZDL5</accession>
<dbReference type="InterPro" id="IPR036638">
    <property type="entry name" value="HLH_DNA-bd_sf"/>
</dbReference>
<sequence length="320" mass="35568">MRLRSGCASPNFPPFSSISLFLILQVSPFSHPHSFCLQPFPASLFLEFWHFTRFHLLLKIMVSEVPSKSVVETDGPVVASASRNCPGKKNQVKVPKKIHKAEREKLKREHLNDLFLDLANALELTEPNNGKASILCEASRLLKDLFGQIECLRKEHASLLLESRYVDIEKNELREETSSLASQIEKLQSELQSRAVHSKPDLNIPPPSEFLQQGTTVPHFSGECLGLPVMEPTLQQTHAVFIVPVRPDLPSYPAMDAAQSPTMPTSHVSKPHARYPTPADSWPAGLLKLSQTTEASKEVLAIGCKSIPNIGERGSDRRES</sequence>
<reference evidence="7 8" key="1">
    <citation type="submission" date="2024-03" db="EMBL/GenBank/DDBJ databases">
        <authorList>
            <person name="Gkanogiannis A."/>
            <person name="Becerra Lopez-Lavalle L."/>
        </authorList>
    </citation>
    <scope>NUCLEOTIDE SEQUENCE [LARGE SCALE GENOMIC DNA]</scope>
</reference>
<evidence type="ECO:0000256" key="5">
    <source>
        <dbReference type="ARBA" id="ARBA00023242"/>
    </source>
</evidence>
<dbReference type="CDD" id="cd11446">
    <property type="entry name" value="bHLH_AtILR3_like"/>
    <property type="match status" value="1"/>
</dbReference>